<reference evidence="1" key="2">
    <citation type="journal article" date="2015" name="Data Brief">
        <title>Shoot transcriptome of the giant reed, Arundo donax.</title>
        <authorList>
            <person name="Barrero R.A."/>
            <person name="Guerrero F.D."/>
            <person name="Moolhuijzen P."/>
            <person name="Goolsby J.A."/>
            <person name="Tidwell J."/>
            <person name="Bellgard S.E."/>
            <person name="Bellgard M.I."/>
        </authorList>
    </citation>
    <scope>NUCLEOTIDE SEQUENCE</scope>
    <source>
        <tissue evidence="1">Shoot tissue taken approximately 20 cm above the soil surface</tissue>
    </source>
</reference>
<reference evidence="1" key="1">
    <citation type="submission" date="2014-09" db="EMBL/GenBank/DDBJ databases">
        <authorList>
            <person name="Magalhaes I.L.F."/>
            <person name="Oliveira U."/>
            <person name="Santos F.R."/>
            <person name="Vidigal T.H.D.A."/>
            <person name="Brescovit A.D."/>
            <person name="Santos A.J."/>
        </authorList>
    </citation>
    <scope>NUCLEOTIDE SEQUENCE</scope>
    <source>
        <tissue evidence="1">Shoot tissue taken approximately 20 cm above the soil surface</tissue>
    </source>
</reference>
<proteinExistence type="predicted"/>
<accession>A0A0A8YEK9</accession>
<sequence length="27" mass="3163">MLPEVIPSSPPPLFLRVRVRWEIDEVS</sequence>
<name>A0A0A8YEK9_ARUDO</name>
<organism evidence="1">
    <name type="scientific">Arundo donax</name>
    <name type="common">Giant reed</name>
    <name type="synonym">Donax arundinaceus</name>
    <dbReference type="NCBI Taxonomy" id="35708"/>
    <lineage>
        <taxon>Eukaryota</taxon>
        <taxon>Viridiplantae</taxon>
        <taxon>Streptophyta</taxon>
        <taxon>Embryophyta</taxon>
        <taxon>Tracheophyta</taxon>
        <taxon>Spermatophyta</taxon>
        <taxon>Magnoliopsida</taxon>
        <taxon>Liliopsida</taxon>
        <taxon>Poales</taxon>
        <taxon>Poaceae</taxon>
        <taxon>PACMAD clade</taxon>
        <taxon>Arundinoideae</taxon>
        <taxon>Arundineae</taxon>
        <taxon>Arundo</taxon>
    </lineage>
</organism>
<evidence type="ECO:0000313" key="1">
    <source>
        <dbReference type="EMBL" id="JAD24551.1"/>
    </source>
</evidence>
<dbReference type="AlphaFoldDB" id="A0A0A8YEK9"/>
<dbReference type="EMBL" id="GBRH01273344">
    <property type="protein sequence ID" value="JAD24551.1"/>
    <property type="molecule type" value="Transcribed_RNA"/>
</dbReference>
<protein>
    <submittedName>
        <fullName evidence="1">Uncharacterized protein</fullName>
    </submittedName>
</protein>